<reference evidence="1 2" key="1">
    <citation type="journal article" date="2022" name="bioRxiv">
        <title>The genome of the oomycete Peronosclerospora sorghi, a cosmopolitan pathogen of maize and sorghum, is inflated with dispersed pseudogenes.</title>
        <authorList>
            <person name="Fletcher K."/>
            <person name="Martin F."/>
            <person name="Isakeit T."/>
            <person name="Cavanaugh K."/>
            <person name="Magill C."/>
            <person name="Michelmore R."/>
        </authorList>
    </citation>
    <scope>NUCLEOTIDE SEQUENCE [LARGE SCALE GENOMIC DNA]</scope>
    <source>
        <strain evidence="1">P6</strain>
    </source>
</reference>
<dbReference type="EMBL" id="CM047580">
    <property type="protein sequence ID" value="KAI9921940.1"/>
    <property type="molecule type" value="Genomic_DNA"/>
</dbReference>
<evidence type="ECO:0000313" key="1">
    <source>
        <dbReference type="EMBL" id="KAI9921940.1"/>
    </source>
</evidence>
<dbReference type="Proteomes" id="UP001163321">
    <property type="component" value="Chromosome 1"/>
</dbReference>
<gene>
    <name evidence="1" type="ORF">PsorP6_001344</name>
</gene>
<name>A0ACC0WSP7_9STRA</name>
<evidence type="ECO:0000313" key="2">
    <source>
        <dbReference type="Proteomes" id="UP001163321"/>
    </source>
</evidence>
<keyword evidence="2" id="KW-1185">Reference proteome</keyword>
<sequence>MREKIGRHVGVLGPIRRSKSFEQVQNLQLLAASNPVAEAAWDAWLILKLWLVGITHGVRIMILATQEIEIGVVQQRYRDFRVFKIRIKAAGASQVEQDHFSSSPTGDLLEIGAVPACSRKDGTYRTNSGKNSLRGHHFLQLSCTLSYTKINCHAPHHHHKRSTFGLCTTSHPPSPLPCVTPISTTNSPPPHQPSASPKQYR</sequence>
<comment type="caution">
    <text evidence="1">The sequence shown here is derived from an EMBL/GenBank/DDBJ whole genome shotgun (WGS) entry which is preliminary data.</text>
</comment>
<organism evidence="1 2">
    <name type="scientific">Peronosclerospora sorghi</name>
    <dbReference type="NCBI Taxonomy" id="230839"/>
    <lineage>
        <taxon>Eukaryota</taxon>
        <taxon>Sar</taxon>
        <taxon>Stramenopiles</taxon>
        <taxon>Oomycota</taxon>
        <taxon>Peronosporomycetes</taxon>
        <taxon>Peronosporales</taxon>
        <taxon>Peronosporaceae</taxon>
        <taxon>Peronosclerospora</taxon>
    </lineage>
</organism>
<accession>A0ACC0WSP7</accession>
<proteinExistence type="predicted"/>
<protein>
    <submittedName>
        <fullName evidence="1">Uncharacterized protein</fullName>
    </submittedName>
</protein>